<protein>
    <submittedName>
        <fullName evidence="1">Uncharacterized protein</fullName>
    </submittedName>
</protein>
<dbReference type="EMBL" id="CM017627">
    <property type="protein sequence ID" value="TYH72264.1"/>
    <property type="molecule type" value="Genomic_DNA"/>
</dbReference>
<evidence type="ECO:0000313" key="2">
    <source>
        <dbReference type="Proteomes" id="UP000322667"/>
    </source>
</evidence>
<proteinExistence type="predicted"/>
<dbReference type="AlphaFoldDB" id="A0A5D2KZL8"/>
<reference evidence="1 2" key="1">
    <citation type="submission" date="2019-07" db="EMBL/GenBank/DDBJ databases">
        <title>WGS assembly of Gossypium tomentosum.</title>
        <authorList>
            <person name="Chen Z.J."/>
            <person name="Sreedasyam A."/>
            <person name="Ando A."/>
            <person name="Song Q."/>
            <person name="De L."/>
            <person name="Hulse-Kemp A."/>
            <person name="Ding M."/>
            <person name="Ye W."/>
            <person name="Kirkbride R."/>
            <person name="Jenkins J."/>
            <person name="Plott C."/>
            <person name="Lovell J."/>
            <person name="Lin Y.-M."/>
            <person name="Vaughn R."/>
            <person name="Liu B."/>
            <person name="Li W."/>
            <person name="Simpson S."/>
            <person name="Scheffler B."/>
            <person name="Saski C."/>
            <person name="Grover C."/>
            <person name="Hu G."/>
            <person name="Conover J."/>
            <person name="Carlson J."/>
            <person name="Shu S."/>
            <person name="Boston L."/>
            <person name="Williams M."/>
            <person name="Peterson D."/>
            <person name="Mcgee K."/>
            <person name="Jones D."/>
            <person name="Wendel J."/>
            <person name="Stelly D."/>
            <person name="Grimwood J."/>
            <person name="Schmutz J."/>
        </authorList>
    </citation>
    <scope>NUCLEOTIDE SEQUENCE [LARGE SCALE GENOMIC DNA]</scope>
    <source>
        <strain evidence="1">7179.01</strain>
    </source>
</reference>
<gene>
    <name evidence="1" type="ORF">ES332_D05G242400v1</name>
</gene>
<keyword evidence="2" id="KW-1185">Reference proteome</keyword>
<sequence length="87" mass="10228">MSFFSENLLTSRSTPCIPLCIASYIVFTWPFFSPERKKVNVHPLVSLNPLMFRRMSGQRMEILCKRLYLCHPFFACSNVFFSAERQL</sequence>
<accession>A0A5D2KZL8</accession>
<dbReference type="Proteomes" id="UP000322667">
    <property type="component" value="Chromosome D05"/>
</dbReference>
<name>A0A5D2KZL8_GOSTO</name>
<evidence type="ECO:0000313" key="1">
    <source>
        <dbReference type="EMBL" id="TYH72264.1"/>
    </source>
</evidence>
<organism evidence="1 2">
    <name type="scientific">Gossypium tomentosum</name>
    <name type="common">Hawaiian cotton</name>
    <name type="synonym">Gossypium sandvicense</name>
    <dbReference type="NCBI Taxonomy" id="34277"/>
    <lineage>
        <taxon>Eukaryota</taxon>
        <taxon>Viridiplantae</taxon>
        <taxon>Streptophyta</taxon>
        <taxon>Embryophyta</taxon>
        <taxon>Tracheophyta</taxon>
        <taxon>Spermatophyta</taxon>
        <taxon>Magnoliopsida</taxon>
        <taxon>eudicotyledons</taxon>
        <taxon>Gunneridae</taxon>
        <taxon>Pentapetalae</taxon>
        <taxon>rosids</taxon>
        <taxon>malvids</taxon>
        <taxon>Malvales</taxon>
        <taxon>Malvaceae</taxon>
        <taxon>Malvoideae</taxon>
        <taxon>Gossypium</taxon>
    </lineage>
</organism>